<evidence type="ECO:0000256" key="1">
    <source>
        <dbReference type="SAM" id="MobiDB-lite"/>
    </source>
</evidence>
<feature type="region of interest" description="Disordered" evidence="1">
    <location>
        <begin position="244"/>
        <end position="264"/>
    </location>
</feature>
<sequence length="485" mass="53262">MADEPTKEAIHKVAKQLKEEVWEAILEHNRNQNETTTNEEKKRDWPDHGDVLSDITNSDYTEVLHCPHDRRSADIRQEKKLCPHGVVCCVRIELFPQPSQSSSSSATPAYTGLLRPNNTLEHCIIRMSSGMSPPAEKAGSSLLGRSILLATGDKLRNAKLFPTAAIKVYRGNGVRSGNILLGGCKVGQKEEDYFAHCMCTNVSERIARPLKPFVSKFWTYSDYPLSLGLSDFCSHDEHGVSATATASAANNSSSGSDRENERSSSCPNFPYVLVLSPVHKMSTPHENCGGGNDIVSPDDNGIDSSCKNDGLAPPARKKTGGGTSKKKGGGDNNSAKKSWMRSRLGRKKEETKFKKSFDSFIDDLQSTPVGTPLFDLFACPEPSSVPDPTKLQRIGRVITTSEIVTSDPYDGLFFRHQRKEEDFELRPEWRGAVEMECSPDGGSTKGTVAKLAGWELFEGHIAKEKYINFEKQEVSVSDGVNGSQS</sequence>
<feature type="compositionally biased region" description="Basic residues" evidence="1">
    <location>
        <begin position="315"/>
        <end position="327"/>
    </location>
</feature>
<feature type="compositionally biased region" description="Low complexity" evidence="1">
    <location>
        <begin position="244"/>
        <end position="254"/>
    </location>
</feature>
<feature type="region of interest" description="Disordered" evidence="1">
    <location>
        <begin position="27"/>
        <end position="47"/>
    </location>
</feature>
<proteinExistence type="predicted"/>
<dbReference type="EMBL" id="HBNS01004657">
    <property type="protein sequence ID" value="CAE4585602.1"/>
    <property type="molecule type" value="Transcribed_RNA"/>
</dbReference>
<dbReference type="AlphaFoldDB" id="A0A7S4QJG4"/>
<reference evidence="2" key="1">
    <citation type="submission" date="2021-01" db="EMBL/GenBank/DDBJ databases">
        <authorList>
            <person name="Corre E."/>
            <person name="Pelletier E."/>
            <person name="Niang G."/>
            <person name="Scheremetjew M."/>
            <person name="Finn R."/>
            <person name="Kale V."/>
            <person name="Holt S."/>
            <person name="Cochrane G."/>
            <person name="Meng A."/>
            <person name="Brown T."/>
            <person name="Cohen L."/>
        </authorList>
    </citation>
    <scope>NUCLEOTIDE SEQUENCE</scope>
    <source>
        <strain evidence="2">GSO104</strain>
    </source>
</reference>
<evidence type="ECO:0000313" key="2">
    <source>
        <dbReference type="EMBL" id="CAE4585602.1"/>
    </source>
</evidence>
<organism evidence="2">
    <name type="scientific">Ditylum brightwellii</name>
    <dbReference type="NCBI Taxonomy" id="49249"/>
    <lineage>
        <taxon>Eukaryota</taxon>
        <taxon>Sar</taxon>
        <taxon>Stramenopiles</taxon>
        <taxon>Ochrophyta</taxon>
        <taxon>Bacillariophyta</taxon>
        <taxon>Mediophyceae</taxon>
        <taxon>Lithodesmiophycidae</taxon>
        <taxon>Lithodesmiales</taxon>
        <taxon>Lithodesmiaceae</taxon>
        <taxon>Ditylum</taxon>
    </lineage>
</organism>
<feature type="region of interest" description="Disordered" evidence="1">
    <location>
        <begin position="289"/>
        <end position="347"/>
    </location>
</feature>
<gene>
    <name evidence="2" type="ORF">DBRI00130_LOCUS3772</name>
</gene>
<name>A0A7S4QJG4_9STRA</name>
<feature type="compositionally biased region" description="Basic and acidic residues" evidence="1">
    <location>
        <begin position="38"/>
        <end position="47"/>
    </location>
</feature>
<accession>A0A7S4QJG4</accession>
<protein>
    <submittedName>
        <fullName evidence="2">Uncharacterized protein</fullName>
    </submittedName>
</protein>